<evidence type="ECO:0000313" key="3">
    <source>
        <dbReference type="EMBL" id="GLI92053.1"/>
    </source>
</evidence>
<keyword evidence="4" id="KW-1185">Reference proteome</keyword>
<evidence type="ECO:0000259" key="2">
    <source>
        <dbReference type="Pfam" id="PF21722"/>
    </source>
</evidence>
<feature type="region of interest" description="Disordered" evidence="1">
    <location>
        <begin position="361"/>
        <end position="384"/>
    </location>
</feature>
<organism evidence="3 4">
    <name type="scientific">Methylocystis echinoides</name>
    <dbReference type="NCBI Taxonomy" id="29468"/>
    <lineage>
        <taxon>Bacteria</taxon>
        <taxon>Pseudomonadati</taxon>
        <taxon>Pseudomonadota</taxon>
        <taxon>Alphaproteobacteria</taxon>
        <taxon>Hyphomicrobiales</taxon>
        <taxon>Methylocystaceae</taxon>
        <taxon>Methylocystis</taxon>
    </lineage>
</organism>
<reference evidence="3" key="1">
    <citation type="journal article" date="2023" name="Int. J. Syst. Evol. Microbiol.">
        <title>Methylocystis iwaonis sp. nov., a type II methane-oxidizing bacterium from surface soil of a rice paddy field in Japan, and emended description of the genus Methylocystis (ex Whittenbury et al. 1970) Bowman et al. 1993.</title>
        <authorList>
            <person name="Kaise H."/>
            <person name="Sawadogo J.B."/>
            <person name="Alam M.S."/>
            <person name="Ueno C."/>
            <person name="Dianou D."/>
            <person name="Shinjo R."/>
            <person name="Asakawa S."/>
        </authorList>
    </citation>
    <scope>NUCLEOTIDE SEQUENCE</scope>
    <source>
        <strain evidence="3">LMG27198</strain>
    </source>
</reference>
<dbReference type="Proteomes" id="UP001144323">
    <property type="component" value="Unassembled WGS sequence"/>
</dbReference>
<accession>A0A9W6GS41</accession>
<dbReference type="InterPro" id="IPR021251">
    <property type="entry name" value="DUF2793"/>
</dbReference>
<evidence type="ECO:0000313" key="4">
    <source>
        <dbReference type="Proteomes" id="UP001144323"/>
    </source>
</evidence>
<dbReference type="Pfam" id="PF10983">
    <property type="entry name" value="DUF2793"/>
    <property type="match status" value="1"/>
</dbReference>
<sequence>MTETSHLALPLLDAAQAQKHVTHNEALSLIDALVHLSVSARNITTPPASPSEGDRLLIGPGATGAFAGKEKQIASFLAGAWTFLPPRAGWRLHVAAESLLLFFDGANWVDLGVGVRELQNLTRLGVGTSADQNTPLAAKLNSALFTAKRIAEGGAGDLRLSLNKEGESRTVSQIYQSDYSGRAEVGLAGDDNFRIKVSADGAQWRDSLVIDRATGAVSLPNGGPAKIVTFAASAVYTPSPGVCFVDVILFGGGGGGGGGAKAAAGVAAVGGGGGGGGGWARGMFPASVIGASQPITIGAGGAGGTAQATNSTAGANGASGGETAFGTLLRAFGGGGGSGGGLGVASGGGGGGNHTGAGTNASAATAGSGPGSSISSGGSGATAATVTAPNWSSGGGGAPASGAAGSTGGVSYFGASGGGSGGGISVANAVASGGAGGRCYSPSFATVGVAGAASGAINGGAGPGNFASATGALSQPGGGGGGGVQNNGAGGAGGRGGAGFAVIIEFF</sequence>
<feature type="domain" description="Glycine-rich" evidence="2">
    <location>
        <begin position="234"/>
        <end position="394"/>
    </location>
</feature>
<gene>
    <name evidence="3" type="ORF">LMG27198_10450</name>
</gene>
<dbReference type="RefSeq" id="WP_281801032.1">
    <property type="nucleotide sequence ID" value="NZ_BSEC01000001.1"/>
</dbReference>
<evidence type="ECO:0000256" key="1">
    <source>
        <dbReference type="SAM" id="MobiDB-lite"/>
    </source>
</evidence>
<name>A0A9W6GS41_9HYPH</name>
<dbReference type="AlphaFoldDB" id="A0A9W6GS41"/>
<protein>
    <recommendedName>
        <fullName evidence="2">Glycine-rich domain-containing protein</fullName>
    </recommendedName>
</protein>
<proteinExistence type="predicted"/>
<dbReference type="Pfam" id="PF21722">
    <property type="entry name" value="Gly_rich_2"/>
    <property type="match status" value="1"/>
</dbReference>
<dbReference type="EMBL" id="BSEC01000001">
    <property type="protein sequence ID" value="GLI92053.1"/>
    <property type="molecule type" value="Genomic_DNA"/>
</dbReference>
<comment type="caution">
    <text evidence="3">The sequence shown here is derived from an EMBL/GenBank/DDBJ whole genome shotgun (WGS) entry which is preliminary data.</text>
</comment>
<dbReference type="InterPro" id="IPR049304">
    <property type="entry name" value="Gly_rich_dom"/>
</dbReference>